<dbReference type="Proteomes" id="UP001530315">
    <property type="component" value="Unassembled WGS sequence"/>
</dbReference>
<dbReference type="PANTHER" id="PTHR38011:SF7">
    <property type="entry name" value="2,5-DIAMINO-6-RIBOSYLAMINO-4(3H)-PYRIMIDINONE 5'-PHOSPHATE REDUCTASE"/>
    <property type="match status" value="1"/>
</dbReference>
<keyword evidence="2" id="KW-0521">NADP</keyword>
<keyword evidence="7" id="KW-1185">Reference proteome</keyword>
<dbReference type="InterPro" id="IPR050765">
    <property type="entry name" value="Riboflavin_Biosynth_HTPR"/>
</dbReference>
<keyword evidence="4" id="KW-0732">Signal</keyword>
<dbReference type="AlphaFoldDB" id="A0ABD3MNW1"/>
<evidence type="ECO:0000256" key="2">
    <source>
        <dbReference type="ARBA" id="ARBA00022857"/>
    </source>
</evidence>
<feature type="signal peptide" evidence="4">
    <location>
        <begin position="1"/>
        <end position="25"/>
    </location>
</feature>
<evidence type="ECO:0000313" key="6">
    <source>
        <dbReference type="EMBL" id="KAL3764531.1"/>
    </source>
</evidence>
<evidence type="ECO:0000259" key="5">
    <source>
        <dbReference type="Pfam" id="PF01872"/>
    </source>
</evidence>
<evidence type="ECO:0000313" key="7">
    <source>
        <dbReference type="Proteomes" id="UP001530315"/>
    </source>
</evidence>
<organism evidence="6 7">
    <name type="scientific">Stephanodiscus triporus</name>
    <dbReference type="NCBI Taxonomy" id="2934178"/>
    <lineage>
        <taxon>Eukaryota</taxon>
        <taxon>Sar</taxon>
        <taxon>Stramenopiles</taxon>
        <taxon>Ochrophyta</taxon>
        <taxon>Bacillariophyta</taxon>
        <taxon>Coscinodiscophyceae</taxon>
        <taxon>Thalassiosirophycidae</taxon>
        <taxon>Stephanodiscales</taxon>
        <taxon>Stephanodiscaceae</taxon>
        <taxon>Stephanodiscus</taxon>
    </lineage>
</organism>
<evidence type="ECO:0000256" key="4">
    <source>
        <dbReference type="SAM" id="SignalP"/>
    </source>
</evidence>
<dbReference type="InterPro" id="IPR024072">
    <property type="entry name" value="DHFR-like_dom_sf"/>
</dbReference>
<keyword evidence="3" id="KW-0560">Oxidoreductase</keyword>
<dbReference type="SUPFAM" id="SSF53597">
    <property type="entry name" value="Dihydrofolate reductase-like"/>
    <property type="match status" value="2"/>
</dbReference>
<dbReference type="InterPro" id="IPR002734">
    <property type="entry name" value="RibDG_C"/>
</dbReference>
<accession>A0ABD3MNW1</accession>
<dbReference type="Pfam" id="PF01872">
    <property type="entry name" value="RibD_C"/>
    <property type="match status" value="1"/>
</dbReference>
<dbReference type="EMBL" id="JALLAZ020001770">
    <property type="protein sequence ID" value="KAL3764531.1"/>
    <property type="molecule type" value="Genomic_DNA"/>
</dbReference>
<dbReference type="GO" id="GO:0016491">
    <property type="term" value="F:oxidoreductase activity"/>
    <property type="evidence" value="ECO:0007669"/>
    <property type="project" value="UniProtKB-KW"/>
</dbReference>
<gene>
    <name evidence="6" type="ORF">ACHAW5_004795</name>
</gene>
<dbReference type="Gene3D" id="3.40.430.10">
    <property type="entry name" value="Dihydrofolate Reductase, subunit A"/>
    <property type="match status" value="1"/>
</dbReference>
<protein>
    <recommendedName>
        <fullName evidence="5">Bacterial bifunctional deaminase-reductase C-terminal domain-containing protein</fullName>
    </recommendedName>
</protein>
<evidence type="ECO:0000256" key="3">
    <source>
        <dbReference type="ARBA" id="ARBA00023002"/>
    </source>
</evidence>
<dbReference type="PANTHER" id="PTHR38011">
    <property type="entry name" value="DIHYDROFOLATE REDUCTASE FAMILY PROTEIN (AFU_ORTHOLOGUE AFUA_8G06820)"/>
    <property type="match status" value="1"/>
</dbReference>
<name>A0ABD3MNW1_9STRA</name>
<feature type="domain" description="Bacterial bifunctional deaminase-reductase C-terminal" evidence="5">
    <location>
        <begin position="105"/>
        <end position="198"/>
    </location>
</feature>
<reference evidence="6 7" key="1">
    <citation type="submission" date="2024-10" db="EMBL/GenBank/DDBJ databases">
        <title>Updated reference genomes for cyclostephanoid diatoms.</title>
        <authorList>
            <person name="Roberts W.R."/>
            <person name="Alverson A.J."/>
        </authorList>
    </citation>
    <scope>NUCLEOTIDE SEQUENCE [LARGE SCALE GENOMIC DNA]</scope>
    <source>
        <strain evidence="6 7">AJA276-08</strain>
    </source>
</reference>
<evidence type="ECO:0000256" key="1">
    <source>
        <dbReference type="ARBA" id="ARBA00005104"/>
    </source>
</evidence>
<proteinExistence type="predicted"/>
<comment type="caution">
    <text evidence="6">The sequence shown here is derived from an EMBL/GenBank/DDBJ whole genome shotgun (WGS) entry which is preliminary data.</text>
</comment>
<feature type="chain" id="PRO_5044744415" description="Bacterial bifunctional deaminase-reductase C-terminal domain-containing protein" evidence="4">
    <location>
        <begin position="26"/>
        <end position="454"/>
    </location>
</feature>
<comment type="pathway">
    <text evidence="1">Cofactor biosynthesis; riboflavin biosynthesis.</text>
</comment>
<sequence length="454" mass="50566">MVSKRYSMRALLACYLVLVLCLSRACPTTSNANVDGHGLTKSAGKIGDHGLEADENDAAIQCILSRLSSWMKEKRKNDKRNRHNYDDDVVLHHQQTSQITEVYRPFVTLAYAQTLDGMIAAKKDSEGGTGKSKSLLLSCPSSMTLTHHLRHLHDAILVGGSTFLLDQPRLNVRLPSPKYGTREIVQPMPVVLDTHLKYLQLLLFDKIVSTDLSSLQQSLHDGTLPDIMLDRIKAHHPTICCSSDAAKSFLDILEVVFQDQHEHMKRRRKKSYKITVYKKIDEYDHETDVCLPIKITIHITHHKKHEDDVFEDVTLTLLPCRIHEKTNSLDLRHVLHQLHNKFAVETVMVEGGAGILSSFLNECLGGTDSPDSNSQSFAMNKVVDCICVTIVPKLIGGKWGLTVLSEFGTVLPEPGTDPSAYIGVDDGADMIGKLTIKDGEFVNLGHDCTFLGRI</sequence>